<dbReference type="EMBL" id="MTKT01000799">
    <property type="protein sequence ID" value="OWM88026.1"/>
    <property type="molecule type" value="Genomic_DNA"/>
</dbReference>
<feature type="region of interest" description="Disordered" evidence="1">
    <location>
        <begin position="46"/>
        <end position="93"/>
    </location>
</feature>
<keyword evidence="2" id="KW-0472">Membrane</keyword>
<dbReference type="PANTHER" id="PTHR34188:SF20">
    <property type="entry name" value="PROTEIN, PUTATIVE-RELATED"/>
    <property type="match status" value="1"/>
</dbReference>
<evidence type="ECO:0000313" key="3">
    <source>
        <dbReference type="EMBL" id="OWM88026.1"/>
    </source>
</evidence>
<evidence type="ECO:0008006" key="5">
    <source>
        <dbReference type="Google" id="ProtNLM"/>
    </source>
</evidence>
<evidence type="ECO:0000256" key="2">
    <source>
        <dbReference type="SAM" id="Phobius"/>
    </source>
</evidence>
<accession>A0A218XTP7</accession>
<dbReference type="AlphaFoldDB" id="A0A218XTP7"/>
<gene>
    <name evidence="3" type="ORF">CDL15_Pgr016599</name>
</gene>
<name>A0A218XTP7_PUNGR</name>
<dbReference type="Proteomes" id="UP000197138">
    <property type="component" value="Unassembled WGS sequence"/>
</dbReference>
<sequence length="263" mass="28923">MDHTATGDRDFDVDLESGRIVDKNENEAIVYINLMNPKEVEDPILLTPERVGGCKTPGSAEKKEASKEKRKKSSNKKPPRPPRPPRCPSLDAADQKLMREITELAMLKRARIERMKALKKAKNCKASSFSSNTVLALVFTVIFFIVVIFQGVSPKAESPLMSLEGPSPESAGGLISVQYHLSSSVNFVNPPTDASHSLVQKVAVSDAHEEPAGKDGKTEHFCFVVVIHLEKHKSGFEYDGNCMLLSGGLSTVRVRKVFNEVMC</sequence>
<comment type="caution">
    <text evidence="3">The sequence shown here is derived from an EMBL/GenBank/DDBJ whole genome shotgun (WGS) entry which is preliminary data.</text>
</comment>
<feature type="compositionally biased region" description="Basic residues" evidence="1">
    <location>
        <begin position="68"/>
        <end position="80"/>
    </location>
</feature>
<proteinExistence type="predicted"/>
<protein>
    <recommendedName>
        <fullName evidence="5">Transmembrane protein</fullName>
    </recommendedName>
</protein>
<reference evidence="4" key="1">
    <citation type="journal article" date="2017" name="Plant J.">
        <title>The pomegranate (Punica granatum L.) genome and the genomics of punicalagin biosynthesis.</title>
        <authorList>
            <person name="Qin G."/>
            <person name="Xu C."/>
            <person name="Ming R."/>
            <person name="Tang H."/>
            <person name="Guyot R."/>
            <person name="Kramer E.M."/>
            <person name="Hu Y."/>
            <person name="Yi X."/>
            <person name="Qi Y."/>
            <person name="Xu X."/>
            <person name="Gao Z."/>
            <person name="Pan H."/>
            <person name="Jian J."/>
            <person name="Tian Y."/>
            <person name="Yue Z."/>
            <person name="Xu Y."/>
        </authorList>
    </citation>
    <scope>NUCLEOTIDE SEQUENCE [LARGE SCALE GENOMIC DNA]</scope>
    <source>
        <strain evidence="4">cv. Dabenzi</strain>
    </source>
</reference>
<evidence type="ECO:0000313" key="4">
    <source>
        <dbReference type="Proteomes" id="UP000197138"/>
    </source>
</evidence>
<organism evidence="3 4">
    <name type="scientific">Punica granatum</name>
    <name type="common">Pomegranate</name>
    <dbReference type="NCBI Taxonomy" id="22663"/>
    <lineage>
        <taxon>Eukaryota</taxon>
        <taxon>Viridiplantae</taxon>
        <taxon>Streptophyta</taxon>
        <taxon>Embryophyta</taxon>
        <taxon>Tracheophyta</taxon>
        <taxon>Spermatophyta</taxon>
        <taxon>Magnoliopsida</taxon>
        <taxon>eudicotyledons</taxon>
        <taxon>Gunneridae</taxon>
        <taxon>Pentapetalae</taxon>
        <taxon>rosids</taxon>
        <taxon>malvids</taxon>
        <taxon>Myrtales</taxon>
        <taxon>Lythraceae</taxon>
        <taxon>Punica</taxon>
    </lineage>
</organism>
<keyword evidence="2" id="KW-0812">Transmembrane</keyword>
<keyword evidence="2" id="KW-1133">Transmembrane helix</keyword>
<evidence type="ECO:0000256" key="1">
    <source>
        <dbReference type="SAM" id="MobiDB-lite"/>
    </source>
</evidence>
<dbReference type="PANTHER" id="PTHR34188">
    <property type="entry name" value="OS01G0299500 PROTEIN"/>
    <property type="match status" value="1"/>
</dbReference>
<feature type="transmembrane region" description="Helical" evidence="2">
    <location>
        <begin position="129"/>
        <end position="152"/>
    </location>
</feature>